<dbReference type="Gene3D" id="3.10.20.90">
    <property type="entry name" value="Phosphatidylinositol 3-kinase Catalytic Subunit, Chain A, domain 1"/>
    <property type="match status" value="1"/>
</dbReference>
<keyword evidence="4 6" id="KW-0378">Hydrolase</keyword>
<reference evidence="9 10" key="1">
    <citation type="journal article" date="2020" name="bioRxiv">
        <title>Metabolic contributions of an alphaproteobacterial endosymbiont in the apicomplexan Cardiosporidium cionae.</title>
        <authorList>
            <person name="Hunter E.S."/>
            <person name="Paight C.J."/>
            <person name="Lane C.E."/>
        </authorList>
    </citation>
    <scope>NUCLEOTIDE SEQUENCE [LARGE SCALE GENOMIC DNA]</scope>
    <source>
        <strain evidence="9">ESH_2018</strain>
    </source>
</reference>
<dbReference type="PANTHER" id="PTHR43982">
    <property type="entry name" value="UBIQUITIN CARBOXYL-TERMINAL HYDROLASE"/>
    <property type="match status" value="1"/>
</dbReference>
<organism evidence="9 10">
    <name type="scientific">Cardiosporidium cionae</name>
    <dbReference type="NCBI Taxonomy" id="476202"/>
    <lineage>
        <taxon>Eukaryota</taxon>
        <taxon>Sar</taxon>
        <taxon>Alveolata</taxon>
        <taxon>Apicomplexa</taxon>
        <taxon>Aconoidasida</taxon>
        <taxon>Nephromycida</taxon>
        <taxon>Cardiosporidium</taxon>
    </lineage>
</organism>
<dbReference type="Proteomes" id="UP000823046">
    <property type="component" value="Unassembled WGS sequence"/>
</dbReference>
<dbReference type="SMART" id="SM00213">
    <property type="entry name" value="UBQ"/>
    <property type="match status" value="1"/>
</dbReference>
<keyword evidence="2 6" id="KW-0645">Protease</keyword>
<dbReference type="GO" id="GO:0016787">
    <property type="term" value="F:hydrolase activity"/>
    <property type="evidence" value="ECO:0007669"/>
    <property type="project" value="UniProtKB-KW"/>
</dbReference>
<evidence type="ECO:0000256" key="1">
    <source>
        <dbReference type="ARBA" id="ARBA00000707"/>
    </source>
</evidence>
<evidence type="ECO:0000256" key="4">
    <source>
        <dbReference type="ARBA" id="ARBA00022801"/>
    </source>
</evidence>
<comment type="similarity">
    <text evidence="6">Belongs to the peptidase C19 family.</text>
</comment>
<protein>
    <recommendedName>
        <fullName evidence="6">Ubiquitin carboxyl-terminal hydrolase</fullName>
        <ecNumber evidence="6">3.4.19.12</ecNumber>
    </recommendedName>
</protein>
<keyword evidence="5 6" id="KW-0788">Thiol protease</keyword>
<comment type="caution">
    <text evidence="9">The sequence shown here is derived from an EMBL/GenBank/DDBJ whole genome shotgun (WGS) entry which is preliminary data.</text>
</comment>
<feature type="domain" description="Ubiquitin-like" evidence="7">
    <location>
        <begin position="5"/>
        <end position="79"/>
    </location>
</feature>
<evidence type="ECO:0000259" key="8">
    <source>
        <dbReference type="PROSITE" id="PS50235"/>
    </source>
</evidence>
<proteinExistence type="inferred from homology"/>
<dbReference type="PROSITE" id="PS50235">
    <property type="entry name" value="USP_3"/>
    <property type="match status" value="1"/>
</dbReference>
<name>A0ABQ7J8Q1_9APIC</name>
<feature type="domain" description="USP" evidence="8">
    <location>
        <begin position="113"/>
        <end position="476"/>
    </location>
</feature>
<dbReference type="SUPFAM" id="SSF54236">
    <property type="entry name" value="Ubiquitin-like"/>
    <property type="match status" value="1"/>
</dbReference>
<accession>A0ABQ7J8Q1</accession>
<dbReference type="PROSITE" id="PS00973">
    <property type="entry name" value="USP_2"/>
    <property type="match status" value="1"/>
</dbReference>
<dbReference type="InterPro" id="IPR028889">
    <property type="entry name" value="USP"/>
</dbReference>
<keyword evidence="3 6" id="KW-0833">Ubl conjugation pathway</keyword>
<dbReference type="InterPro" id="IPR001394">
    <property type="entry name" value="Peptidase_C19_UCH"/>
</dbReference>
<dbReference type="PROSITE" id="PS50053">
    <property type="entry name" value="UBIQUITIN_2"/>
    <property type="match status" value="1"/>
</dbReference>
<dbReference type="PROSITE" id="PS00972">
    <property type="entry name" value="USP_1"/>
    <property type="match status" value="1"/>
</dbReference>
<evidence type="ECO:0000313" key="9">
    <source>
        <dbReference type="EMBL" id="KAF8820374.1"/>
    </source>
</evidence>
<evidence type="ECO:0000259" key="7">
    <source>
        <dbReference type="PROSITE" id="PS50053"/>
    </source>
</evidence>
<dbReference type="Gene3D" id="3.90.70.10">
    <property type="entry name" value="Cysteine proteinases"/>
    <property type="match status" value="1"/>
</dbReference>
<dbReference type="InterPro" id="IPR029071">
    <property type="entry name" value="Ubiquitin-like_domsf"/>
</dbReference>
<dbReference type="PANTHER" id="PTHR43982:SF1">
    <property type="entry name" value="UBIQUITIN CARBOXYL-TERMINAL HYDROLASE 14"/>
    <property type="match status" value="1"/>
</dbReference>
<evidence type="ECO:0000256" key="5">
    <source>
        <dbReference type="ARBA" id="ARBA00022807"/>
    </source>
</evidence>
<dbReference type="InterPro" id="IPR000626">
    <property type="entry name" value="Ubiquitin-like_dom"/>
</dbReference>
<dbReference type="InterPro" id="IPR038765">
    <property type="entry name" value="Papain-like_cys_pep_sf"/>
</dbReference>
<comment type="catalytic activity">
    <reaction evidence="1 6">
        <text>Thiol-dependent hydrolysis of ester, thioester, amide, peptide and isopeptide bonds formed by the C-terminal Gly of ubiquitin (a 76-residue protein attached to proteins as an intracellular targeting signal).</text>
        <dbReference type="EC" id="3.4.19.12"/>
    </reaction>
</comment>
<dbReference type="CDD" id="cd16104">
    <property type="entry name" value="Ubl_USP14_like"/>
    <property type="match status" value="1"/>
</dbReference>
<dbReference type="InterPro" id="IPR018200">
    <property type="entry name" value="USP_CS"/>
</dbReference>
<dbReference type="EMBL" id="JADAQX010000402">
    <property type="protein sequence ID" value="KAF8820374.1"/>
    <property type="molecule type" value="Genomic_DNA"/>
</dbReference>
<sequence length="491" mass="55582">MASVVKLSVKHNQTIYEDVEVNVEEPVDVLRTQLWTLTGVHPERQKVLIKGLLKDDTNLQTLQLKDGQRIVLIGTSEGNEMKQPVNAPVFIEDLSIQERQFLLQENKIEPLPMGLKNFGNTCFLNSVLQFLRPVKKLSEQLQAYSTLSQSKESKFLLALKHLHSIWNISCTPSDLEKVVFYFRLVFPQLATHTKIGYSQQDAEQCLSSLLNFLKTQLPGNLIDELFAISMNSSIKCMEDEEELEEKGTENFLVLPCHLSAASSPVYDLYESIKVSMESSIEKMSPGLGRNANYKKTTSLSSLPPFLLVQFVRFEWKKAQGLSKAGRAKICRKLIFPSSLDLFDFCSEDLQKTYSMGRNIIAARKDREMHSAAADTLPVETTPIVPPVETTPIVPPVETAPSPPNEIFDGKYDLCSIVTHRGRAAESGHYVGWIKKDEEMWLKFDDDQVSLQKWSSIDLCGGRSDYHIAYLCMYKRRSLEVSEEELATIKSM</sequence>
<dbReference type="InterPro" id="IPR044635">
    <property type="entry name" value="UBP14-like"/>
</dbReference>
<dbReference type="SUPFAM" id="SSF54001">
    <property type="entry name" value="Cysteine proteinases"/>
    <property type="match status" value="1"/>
</dbReference>
<evidence type="ECO:0000256" key="3">
    <source>
        <dbReference type="ARBA" id="ARBA00022786"/>
    </source>
</evidence>
<keyword evidence="10" id="KW-1185">Reference proteome</keyword>
<evidence type="ECO:0000256" key="2">
    <source>
        <dbReference type="ARBA" id="ARBA00022670"/>
    </source>
</evidence>
<evidence type="ECO:0000313" key="10">
    <source>
        <dbReference type="Proteomes" id="UP000823046"/>
    </source>
</evidence>
<dbReference type="EC" id="3.4.19.12" evidence="6"/>
<dbReference type="Pfam" id="PF00443">
    <property type="entry name" value="UCH"/>
    <property type="match status" value="1"/>
</dbReference>
<gene>
    <name evidence="9" type="ORF">IE077_003248</name>
</gene>
<evidence type="ECO:0000256" key="6">
    <source>
        <dbReference type="RuleBase" id="RU366025"/>
    </source>
</evidence>